<feature type="coiled-coil region" evidence="9">
    <location>
        <begin position="160"/>
        <end position="196"/>
    </location>
</feature>
<dbReference type="PROSITE" id="PS00717">
    <property type="entry name" value="SIGMA54_1"/>
    <property type="match status" value="1"/>
</dbReference>
<comment type="similarity">
    <text evidence="1">Belongs to the sigma-54 factor family.</text>
</comment>
<evidence type="ECO:0000256" key="2">
    <source>
        <dbReference type="ARBA" id="ARBA00022478"/>
    </source>
</evidence>
<sequence>MQLQQNLAPQQKQEQVQKQKLVMTPKLRQSIGLLQLSTLDLQDYINDKLMDNPLLELEEEYSSTDNESYNSQNDDYNYENFVAEKLSLNDFLLQQLHLITANKREEKIGEQIIGSLDEYGFFNDLEVVSQDLGVEKEEVKKVLEKIKEIAPTGIATSGFKEALIAELKKYSDNYSAEKIELAEKIIQDHLEDLKNNKIKKIAKSLKVKPLVIQELGDLINVLNPIPRSKYNDEAASNYLQPDIIVEEHANNYDIVMTEESFPTLRINAKYKRLLKERETKEIQDYLAEKLDSALWLIKSIEQRRRTIYSIVEEIIEQQAEFFQSGIKKIQPLSMAEVAEEIDKHESTVSRATDNKNIQTDYGIFPLKFFFSEGIKCGNREVSVTSIKEYLKDIIKNEDKKQPLSDSKLAKKLKECGISISRRTVAKYRKELKIPSSRKRKRYN</sequence>
<dbReference type="InterPro" id="IPR038709">
    <property type="entry name" value="RpoN_core-bd_sf"/>
</dbReference>
<keyword evidence="9" id="KW-0175">Coiled coil</keyword>
<dbReference type="Gene3D" id="1.10.10.1330">
    <property type="entry name" value="RNA polymerase sigma-54 factor, core-binding domain"/>
    <property type="match status" value="1"/>
</dbReference>
<proteinExistence type="inferred from homology"/>
<dbReference type="Pfam" id="PF00309">
    <property type="entry name" value="Sigma54_AID"/>
    <property type="match status" value="1"/>
</dbReference>
<dbReference type="InterPro" id="IPR007634">
    <property type="entry name" value="RNA_pol_sigma_54_DNA-bd"/>
</dbReference>
<evidence type="ECO:0000313" key="12">
    <source>
        <dbReference type="EMBL" id="MBM7556814.1"/>
    </source>
</evidence>
<dbReference type="GO" id="GO:0016779">
    <property type="term" value="F:nucleotidyltransferase activity"/>
    <property type="evidence" value="ECO:0007669"/>
    <property type="project" value="UniProtKB-KW"/>
</dbReference>
<dbReference type="GO" id="GO:0000428">
    <property type="term" value="C:DNA-directed RNA polymerase complex"/>
    <property type="evidence" value="ECO:0007669"/>
    <property type="project" value="UniProtKB-KW"/>
</dbReference>
<keyword evidence="8" id="KW-0804">Transcription</keyword>
<evidence type="ECO:0000256" key="7">
    <source>
        <dbReference type="ARBA" id="ARBA00023125"/>
    </source>
</evidence>
<evidence type="ECO:0000313" key="13">
    <source>
        <dbReference type="Proteomes" id="UP000774000"/>
    </source>
</evidence>
<dbReference type="Pfam" id="PF04552">
    <property type="entry name" value="Sigma54_DBD"/>
    <property type="match status" value="1"/>
</dbReference>
<feature type="domain" description="RNA polymerase sigma factor 54 DNA-binding" evidence="10">
    <location>
        <begin position="284"/>
        <end position="441"/>
    </location>
</feature>
<evidence type="ECO:0000256" key="5">
    <source>
        <dbReference type="ARBA" id="ARBA00023015"/>
    </source>
</evidence>
<keyword evidence="3" id="KW-0808">Transferase</keyword>
<evidence type="ECO:0000256" key="4">
    <source>
        <dbReference type="ARBA" id="ARBA00022695"/>
    </source>
</evidence>
<dbReference type="RefSeq" id="WP_204701589.1">
    <property type="nucleotide sequence ID" value="NZ_JAFBDQ010000007.1"/>
</dbReference>
<organism evidence="12 13">
    <name type="scientific">Halanaerobacter jeridensis</name>
    <dbReference type="NCBI Taxonomy" id="706427"/>
    <lineage>
        <taxon>Bacteria</taxon>
        <taxon>Bacillati</taxon>
        <taxon>Bacillota</taxon>
        <taxon>Clostridia</taxon>
        <taxon>Halanaerobiales</taxon>
        <taxon>Halobacteroidaceae</taxon>
        <taxon>Halanaerobacter</taxon>
    </lineage>
</organism>
<dbReference type="NCBIfam" id="TIGR02395">
    <property type="entry name" value="rpoN_sigma"/>
    <property type="match status" value="1"/>
</dbReference>
<keyword evidence="5" id="KW-0805">Transcription regulation</keyword>
<gene>
    <name evidence="12" type="ORF">JOC47_001665</name>
</gene>
<dbReference type="Gene3D" id="1.10.10.60">
    <property type="entry name" value="Homeodomain-like"/>
    <property type="match status" value="1"/>
</dbReference>
<evidence type="ECO:0000256" key="1">
    <source>
        <dbReference type="ARBA" id="ARBA00008798"/>
    </source>
</evidence>
<keyword evidence="2" id="KW-0240">DNA-directed RNA polymerase</keyword>
<dbReference type="GO" id="GO:0001216">
    <property type="term" value="F:DNA-binding transcription activator activity"/>
    <property type="evidence" value="ECO:0007669"/>
    <property type="project" value="InterPro"/>
</dbReference>
<dbReference type="PANTHER" id="PTHR32248">
    <property type="entry name" value="RNA POLYMERASE SIGMA-54 FACTOR"/>
    <property type="match status" value="1"/>
</dbReference>
<reference evidence="12" key="1">
    <citation type="submission" date="2021-01" db="EMBL/GenBank/DDBJ databases">
        <title>Genomic Encyclopedia of Type Strains, Phase IV (KMG-IV): sequencing the most valuable type-strain genomes for metagenomic binning, comparative biology and taxonomic classification.</title>
        <authorList>
            <person name="Goeker M."/>
        </authorList>
    </citation>
    <scope>NUCLEOTIDE SEQUENCE</scope>
    <source>
        <strain evidence="12">DSM 23230</strain>
    </source>
</reference>
<evidence type="ECO:0000256" key="8">
    <source>
        <dbReference type="ARBA" id="ARBA00023163"/>
    </source>
</evidence>
<evidence type="ECO:0000256" key="6">
    <source>
        <dbReference type="ARBA" id="ARBA00023082"/>
    </source>
</evidence>
<evidence type="ECO:0000256" key="9">
    <source>
        <dbReference type="SAM" id="Coils"/>
    </source>
</evidence>
<evidence type="ECO:0000259" key="11">
    <source>
        <dbReference type="Pfam" id="PF04963"/>
    </source>
</evidence>
<evidence type="ECO:0000256" key="3">
    <source>
        <dbReference type="ARBA" id="ARBA00022679"/>
    </source>
</evidence>
<dbReference type="PRINTS" id="PR00045">
    <property type="entry name" value="SIGMA54FCT"/>
</dbReference>
<dbReference type="PIRSF" id="PIRSF000774">
    <property type="entry name" value="RpoN"/>
    <property type="match status" value="1"/>
</dbReference>
<dbReference type="AlphaFoldDB" id="A0A938XS64"/>
<keyword evidence="4" id="KW-0548">Nucleotidyltransferase</keyword>
<keyword evidence="13" id="KW-1185">Reference proteome</keyword>
<dbReference type="PROSITE" id="PS00718">
    <property type="entry name" value="SIGMA54_2"/>
    <property type="match status" value="1"/>
</dbReference>
<evidence type="ECO:0000259" key="10">
    <source>
        <dbReference type="Pfam" id="PF04552"/>
    </source>
</evidence>
<dbReference type="GO" id="GO:0016987">
    <property type="term" value="F:sigma factor activity"/>
    <property type="evidence" value="ECO:0007669"/>
    <property type="project" value="UniProtKB-KW"/>
</dbReference>
<name>A0A938XS64_9FIRM</name>
<dbReference type="Pfam" id="PF04963">
    <property type="entry name" value="Sigma54_CBD"/>
    <property type="match status" value="1"/>
</dbReference>
<dbReference type="EMBL" id="JAFBDQ010000007">
    <property type="protein sequence ID" value="MBM7556814.1"/>
    <property type="molecule type" value="Genomic_DNA"/>
</dbReference>
<dbReference type="GO" id="GO:0003677">
    <property type="term" value="F:DNA binding"/>
    <property type="evidence" value="ECO:0007669"/>
    <property type="project" value="UniProtKB-KW"/>
</dbReference>
<dbReference type="PANTHER" id="PTHR32248:SF4">
    <property type="entry name" value="RNA POLYMERASE SIGMA-54 FACTOR"/>
    <property type="match status" value="1"/>
</dbReference>
<dbReference type="PROSITE" id="PS50044">
    <property type="entry name" value="SIGMA54_3"/>
    <property type="match status" value="1"/>
</dbReference>
<dbReference type="GO" id="GO:0006352">
    <property type="term" value="P:DNA-templated transcription initiation"/>
    <property type="evidence" value="ECO:0007669"/>
    <property type="project" value="InterPro"/>
</dbReference>
<comment type="caution">
    <text evidence="12">The sequence shown here is derived from an EMBL/GenBank/DDBJ whole genome shotgun (WGS) entry which is preliminary data.</text>
</comment>
<keyword evidence="6" id="KW-0731">Sigma factor</keyword>
<dbReference type="Proteomes" id="UP000774000">
    <property type="component" value="Unassembled WGS sequence"/>
</dbReference>
<protein>
    <submittedName>
        <fullName evidence="12">RNA polymerase sigma-54 factor</fullName>
    </submittedName>
</protein>
<dbReference type="InterPro" id="IPR007046">
    <property type="entry name" value="RNA_pol_sigma_54_core-bd"/>
</dbReference>
<keyword evidence="7" id="KW-0238">DNA-binding</keyword>
<dbReference type="InterPro" id="IPR000394">
    <property type="entry name" value="RNA_pol_sigma_54"/>
</dbReference>
<feature type="domain" description="RNA polymerase sigma factor 54 core-binding" evidence="11">
    <location>
        <begin position="77"/>
        <end position="270"/>
    </location>
</feature>
<accession>A0A938XS64</accession>